<feature type="transmembrane region" description="Helical" evidence="1">
    <location>
        <begin position="114"/>
        <end position="134"/>
    </location>
</feature>
<name>A0A923LUY8_9FIRM</name>
<keyword evidence="5" id="KW-1185">Reference proteome</keyword>
<sequence>MKLFFSLALFAAFLLCPAACADGVREGLALAGREALPALFPFFVASGLLVRSGLAERLGRAAARPLARLYGLPPEAAPAVILGLTGGYPVGAATVAELLQQGALSREAAARVNAFCNCASPGFCIGLVGLGVFGSARTGAVLYGIHALSALLTGLVVARGPMAQSAGGRAAAAPREGFAFAFCGATQQAARTALTVTAFLTVFSVLLRLLRPALRALPYGDMLAGLIELTNGLDELTLLPLTICAQLTLASFLLGFGGLAVQFQARALTAPFALPSGAFTLGKLLHGTIAAVCTALLFQLSPRALAVFAGAAAPPRAFNLTGAVLLGVLVLLLIWGGKSTKNKI</sequence>
<protein>
    <recommendedName>
        <fullName evidence="3">Nucleoside transporter/FeoB GTPase Gate domain-containing protein</fullName>
    </recommendedName>
</protein>
<accession>A0A923LUY8</accession>
<evidence type="ECO:0000259" key="3">
    <source>
        <dbReference type="Pfam" id="PF07670"/>
    </source>
</evidence>
<dbReference type="AlphaFoldDB" id="A0A923LUY8"/>
<feature type="chain" id="PRO_5038123593" description="Nucleoside transporter/FeoB GTPase Gate domain-containing protein" evidence="2">
    <location>
        <begin position="22"/>
        <end position="344"/>
    </location>
</feature>
<evidence type="ECO:0000313" key="5">
    <source>
        <dbReference type="Proteomes" id="UP000606499"/>
    </source>
</evidence>
<feature type="transmembrane region" description="Helical" evidence="1">
    <location>
        <begin position="272"/>
        <end position="297"/>
    </location>
</feature>
<organism evidence="4 5">
    <name type="scientific">Agathobaculum faecis</name>
    <dbReference type="NCBI Taxonomy" id="2763013"/>
    <lineage>
        <taxon>Bacteria</taxon>
        <taxon>Bacillati</taxon>
        <taxon>Bacillota</taxon>
        <taxon>Clostridia</taxon>
        <taxon>Eubacteriales</taxon>
        <taxon>Butyricicoccaceae</taxon>
        <taxon>Agathobaculum</taxon>
    </lineage>
</organism>
<reference evidence="4" key="1">
    <citation type="submission" date="2020-08" db="EMBL/GenBank/DDBJ databases">
        <title>Genome public.</title>
        <authorList>
            <person name="Liu C."/>
            <person name="Sun Q."/>
        </authorList>
    </citation>
    <scope>NUCLEOTIDE SEQUENCE</scope>
    <source>
        <strain evidence="4">NSJ-28</strain>
    </source>
</reference>
<feature type="transmembrane region" description="Helical" evidence="1">
    <location>
        <begin position="192"/>
        <end position="210"/>
    </location>
</feature>
<dbReference type="Pfam" id="PF07670">
    <property type="entry name" value="Gate"/>
    <property type="match status" value="1"/>
</dbReference>
<gene>
    <name evidence="4" type="ORF">H8S45_06710</name>
</gene>
<proteinExistence type="predicted"/>
<keyword evidence="2" id="KW-0732">Signal</keyword>
<dbReference type="Proteomes" id="UP000606499">
    <property type="component" value="Unassembled WGS sequence"/>
</dbReference>
<evidence type="ECO:0000256" key="1">
    <source>
        <dbReference type="SAM" id="Phobius"/>
    </source>
</evidence>
<feature type="transmembrane region" description="Helical" evidence="1">
    <location>
        <begin position="317"/>
        <end position="335"/>
    </location>
</feature>
<feature type="transmembrane region" description="Helical" evidence="1">
    <location>
        <begin position="238"/>
        <end position="260"/>
    </location>
</feature>
<keyword evidence="1" id="KW-0472">Membrane</keyword>
<evidence type="ECO:0000256" key="2">
    <source>
        <dbReference type="SAM" id="SignalP"/>
    </source>
</evidence>
<dbReference type="InterPro" id="IPR011642">
    <property type="entry name" value="Gate_dom"/>
</dbReference>
<keyword evidence="1" id="KW-0812">Transmembrane</keyword>
<comment type="caution">
    <text evidence="4">The sequence shown here is derived from an EMBL/GenBank/DDBJ whole genome shotgun (WGS) entry which is preliminary data.</text>
</comment>
<feature type="signal peptide" evidence="2">
    <location>
        <begin position="1"/>
        <end position="21"/>
    </location>
</feature>
<keyword evidence="1" id="KW-1133">Transmembrane helix</keyword>
<evidence type="ECO:0000313" key="4">
    <source>
        <dbReference type="EMBL" id="MBC5725148.1"/>
    </source>
</evidence>
<feature type="transmembrane region" description="Helical" evidence="1">
    <location>
        <begin position="140"/>
        <end position="158"/>
    </location>
</feature>
<feature type="domain" description="Nucleoside transporter/FeoB GTPase Gate" evidence="3">
    <location>
        <begin position="35"/>
        <end position="120"/>
    </location>
</feature>
<dbReference type="EMBL" id="JACOPL010000005">
    <property type="protein sequence ID" value="MBC5725148.1"/>
    <property type="molecule type" value="Genomic_DNA"/>
</dbReference>
<dbReference type="RefSeq" id="WP_147574283.1">
    <property type="nucleotide sequence ID" value="NZ_JACOPL010000005.1"/>
</dbReference>